<protein>
    <recommendedName>
        <fullName evidence="5">NADH dehydrogenase [ubiquinone] 1 subunit C1, mitochondrial</fullName>
    </recommendedName>
    <alternativeName>
        <fullName evidence="15">Complex I-KFYI</fullName>
    </alternativeName>
    <alternativeName>
        <fullName evidence="16">NADH-ubiquinone oxidoreductase KFYI subunit</fullName>
    </alternativeName>
</protein>
<gene>
    <name evidence="17" type="primary">Ndufc1</name>
    <name evidence="17" type="ORF">GTO96_0002575</name>
</gene>
<evidence type="ECO:0000256" key="9">
    <source>
        <dbReference type="ARBA" id="ARBA00022792"/>
    </source>
</evidence>
<dbReference type="GO" id="GO:0005743">
    <property type="term" value="C:mitochondrial inner membrane"/>
    <property type="evidence" value="ECO:0007669"/>
    <property type="project" value="UniProtKB-SubCell"/>
</dbReference>
<keyword evidence="7" id="KW-0679">Respiratory chain</keyword>
<reference evidence="17 18" key="1">
    <citation type="journal article" date="2021" name="Cell">
        <title>Tracing the genetic footprints of vertebrate landing in non-teleost ray-finned fishes.</title>
        <authorList>
            <person name="Bi X."/>
            <person name="Wang K."/>
            <person name="Yang L."/>
            <person name="Pan H."/>
            <person name="Jiang H."/>
            <person name="Wei Q."/>
            <person name="Fang M."/>
            <person name="Yu H."/>
            <person name="Zhu C."/>
            <person name="Cai Y."/>
            <person name="He Y."/>
            <person name="Gan X."/>
            <person name="Zeng H."/>
            <person name="Yu D."/>
            <person name="Zhu Y."/>
            <person name="Jiang H."/>
            <person name="Qiu Q."/>
            <person name="Yang H."/>
            <person name="Zhang Y.E."/>
            <person name="Wang W."/>
            <person name="Zhu M."/>
            <person name="He S."/>
            <person name="Zhang G."/>
        </authorList>
    </citation>
    <scope>NUCLEOTIDE SEQUENCE [LARGE SCALE GENOMIC DNA]</scope>
    <source>
        <strain evidence="17">Bchr_013</strain>
    </source>
</reference>
<comment type="subunit">
    <text evidence="4">Complex I is composed of 45 different subunits.</text>
</comment>
<feature type="non-terminal residue" evidence="17">
    <location>
        <position position="1"/>
    </location>
</feature>
<evidence type="ECO:0000256" key="1">
    <source>
        <dbReference type="ARBA" id="ARBA00003195"/>
    </source>
</evidence>
<comment type="subcellular location">
    <subcellularLocation>
        <location evidence="2">Mitochondrion inner membrane</location>
        <topology evidence="2">Single-pass membrane protein</topology>
    </subcellularLocation>
</comment>
<evidence type="ECO:0000256" key="13">
    <source>
        <dbReference type="ARBA" id="ARBA00023128"/>
    </source>
</evidence>
<keyword evidence="6" id="KW-0813">Transport</keyword>
<keyword evidence="13" id="KW-0496">Mitochondrion</keyword>
<evidence type="ECO:0000256" key="11">
    <source>
        <dbReference type="ARBA" id="ARBA00022982"/>
    </source>
</evidence>
<evidence type="ECO:0000256" key="16">
    <source>
        <dbReference type="ARBA" id="ARBA00032841"/>
    </source>
</evidence>
<keyword evidence="9" id="KW-0999">Mitochondrion inner membrane</keyword>
<evidence type="ECO:0000313" key="17">
    <source>
        <dbReference type="EMBL" id="KAG2464597.1"/>
    </source>
</evidence>
<dbReference type="Pfam" id="PF15088">
    <property type="entry name" value="NADH_dh_m_C1"/>
    <property type="match status" value="1"/>
</dbReference>
<evidence type="ECO:0000256" key="14">
    <source>
        <dbReference type="ARBA" id="ARBA00023136"/>
    </source>
</evidence>
<dbReference type="PANTHER" id="PTHR17097:SF0">
    <property type="entry name" value="NADH DEHYDROGENASE [UBIQUINONE] 1 SUBUNIT C1, MITOCHONDRIAL"/>
    <property type="match status" value="1"/>
</dbReference>
<name>A0A8X7XEI2_POLSE</name>
<feature type="non-terminal residue" evidence="17">
    <location>
        <position position="69"/>
    </location>
</feature>
<keyword evidence="18" id="KW-1185">Reference proteome</keyword>
<dbReference type="PANTHER" id="PTHR17097">
    <property type="entry name" value="NADH-UBIQUINONE OXIDOREDUCTASE KFYI SUBUNIT"/>
    <property type="match status" value="1"/>
</dbReference>
<evidence type="ECO:0000256" key="5">
    <source>
        <dbReference type="ARBA" id="ARBA00016767"/>
    </source>
</evidence>
<evidence type="ECO:0000313" key="18">
    <source>
        <dbReference type="Proteomes" id="UP000886611"/>
    </source>
</evidence>
<dbReference type="AlphaFoldDB" id="A0A8X7XEI2"/>
<keyword evidence="14" id="KW-0472">Membrane</keyword>
<comment type="caution">
    <text evidence="17">The sequence shown here is derived from an EMBL/GenBank/DDBJ whole genome shotgun (WGS) entry which is preliminary data.</text>
</comment>
<dbReference type="InterPro" id="IPR026192">
    <property type="entry name" value="NDUFC1"/>
</dbReference>
<dbReference type="EMBL" id="JAATIS010003638">
    <property type="protein sequence ID" value="KAG2464597.1"/>
    <property type="molecule type" value="Genomic_DNA"/>
</dbReference>
<evidence type="ECO:0000256" key="7">
    <source>
        <dbReference type="ARBA" id="ARBA00022660"/>
    </source>
</evidence>
<evidence type="ECO:0000256" key="10">
    <source>
        <dbReference type="ARBA" id="ARBA00022946"/>
    </source>
</evidence>
<evidence type="ECO:0000256" key="8">
    <source>
        <dbReference type="ARBA" id="ARBA00022692"/>
    </source>
</evidence>
<evidence type="ECO:0000256" key="12">
    <source>
        <dbReference type="ARBA" id="ARBA00022989"/>
    </source>
</evidence>
<keyword evidence="10" id="KW-0809">Transit peptide</keyword>
<evidence type="ECO:0000256" key="4">
    <source>
        <dbReference type="ARBA" id="ARBA00011533"/>
    </source>
</evidence>
<organism evidence="17 18">
    <name type="scientific">Polypterus senegalus</name>
    <name type="common">Senegal bichir</name>
    <dbReference type="NCBI Taxonomy" id="55291"/>
    <lineage>
        <taxon>Eukaryota</taxon>
        <taxon>Metazoa</taxon>
        <taxon>Chordata</taxon>
        <taxon>Craniata</taxon>
        <taxon>Vertebrata</taxon>
        <taxon>Euteleostomi</taxon>
        <taxon>Actinopterygii</taxon>
        <taxon>Polypteriformes</taxon>
        <taxon>Polypteridae</taxon>
        <taxon>Polypterus</taxon>
    </lineage>
</organism>
<keyword evidence="8" id="KW-0812">Transmembrane</keyword>
<proteinExistence type="inferred from homology"/>
<evidence type="ECO:0000256" key="2">
    <source>
        <dbReference type="ARBA" id="ARBA00004434"/>
    </source>
</evidence>
<dbReference type="GO" id="GO:0045271">
    <property type="term" value="C:respiratory chain complex I"/>
    <property type="evidence" value="ECO:0007669"/>
    <property type="project" value="InterPro"/>
</dbReference>
<dbReference type="Proteomes" id="UP000886611">
    <property type="component" value="Unassembled WGS sequence"/>
</dbReference>
<sequence length="69" mass="8030">MVLGRPFLRSLATNKFLTRSPFTTRKPDYSTPNWFRVGLAFGSSSAIWILLIKQHINDVEEYKRRSNLS</sequence>
<comment type="similarity">
    <text evidence="3">Belongs to the complex I NDUFC1 subunit family.</text>
</comment>
<accession>A0A8X7XEI2</accession>
<evidence type="ECO:0000256" key="3">
    <source>
        <dbReference type="ARBA" id="ARBA00008713"/>
    </source>
</evidence>
<keyword evidence="11" id="KW-0249">Electron transport</keyword>
<keyword evidence="12" id="KW-1133">Transmembrane helix</keyword>
<evidence type="ECO:0000256" key="15">
    <source>
        <dbReference type="ARBA" id="ARBA00030166"/>
    </source>
</evidence>
<comment type="function">
    <text evidence="1">Accessory subunit of the mitochondrial membrane respiratory chain NADH dehydrogenase (Complex I), that is believed not to be involved in catalysis. Complex I functions in the transfer of electrons from NADH to the respiratory chain. The immediate electron acceptor for the enzyme is believed to be ubiquinone.</text>
</comment>
<evidence type="ECO:0000256" key="6">
    <source>
        <dbReference type="ARBA" id="ARBA00022448"/>
    </source>
</evidence>